<dbReference type="Proteomes" id="UP000887574">
    <property type="component" value="Unplaced"/>
</dbReference>
<organism evidence="1 2">
    <name type="scientific">Ditylenchus dipsaci</name>
    <dbReference type="NCBI Taxonomy" id="166011"/>
    <lineage>
        <taxon>Eukaryota</taxon>
        <taxon>Metazoa</taxon>
        <taxon>Ecdysozoa</taxon>
        <taxon>Nematoda</taxon>
        <taxon>Chromadorea</taxon>
        <taxon>Rhabditida</taxon>
        <taxon>Tylenchina</taxon>
        <taxon>Tylenchomorpha</taxon>
        <taxon>Sphaerularioidea</taxon>
        <taxon>Anguinidae</taxon>
        <taxon>Anguininae</taxon>
        <taxon>Ditylenchus</taxon>
    </lineage>
</organism>
<name>A0A915ESI5_9BILA</name>
<dbReference type="AlphaFoldDB" id="A0A915ESI5"/>
<reference evidence="2" key="1">
    <citation type="submission" date="2022-11" db="UniProtKB">
        <authorList>
            <consortium name="WormBaseParasite"/>
        </authorList>
    </citation>
    <scope>IDENTIFICATION</scope>
</reference>
<accession>A0A915ESI5</accession>
<dbReference type="WBParaSite" id="jg9335">
    <property type="protein sequence ID" value="jg9335"/>
    <property type="gene ID" value="jg9335"/>
</dbReference>
<evidence type="ECO:0000313" key="2">
    <source>
        <dbReference type="WBParaSite" id="jg9335"/>
    </source>
</evidence>
<protein>
    <submittedName>
        <fullName evidence="2">Uncharacterized protein</fullName>
    </submittedName>
</protein>
<evidence type="ECO:0000313" key="1">
    <source>
        <dbReference type="Proteomes" id="UP000887574"/>
    </source>
</evidence>
<keyword evidence="1" id="KW-1185">Reference proteome</keyword>
<proteinExistence type="predicted"/>
<sequence length="96" mass="10839">MEEDLDEMLKVLIQLIKKSPGLSISADIGTTRNKSSLLPSFDGARLRHQSRPSSDLRADIMHLRERHNRRVIARCLEKQGLSTTWSLSSSPIRGQT</sequence>